<reference evidence="1 2" key="1">
    <citation type="journal article" date="2018" name="Front. Plant Sci.">
        <title>Red Clover (Trifolium pratense) and Zigzag Clover (T. medium) - A Picture of Genomic Similarities and Differences.</title>
        <authorList>
            <person name="Dluhosova J."/>
            <person name="Istvanek J."/>
            <person name="Nedelnik J."/>
            <person name="Repkova J."/>
        </authorList>
    </citation>
    <scope>NUCLEOTIDE SEQUENCE [LARGE SCALE GENOMIC DNA]</scope>
    <source>
        <strain evidence="2">cv. 10/8</strain>
        <tissue evidence="1">Leaf</tissue>
    </source>
</reference>
<dbReference type="GO" id="GO:0061733">
    <property type="term" value="F:protein-lysine-acetyltransferase activity"/>
    <property type="evidence" value="ECO:0007669"/>
    <property type="project" value="TreeGrafter"/>
</dbReference>
<dbReference type="EMBL" id="LXQA010049237">
    <property type="protein sequence ID" value="MCI02477.1"/>
    <property type="molecule type" value="Genomic_DNA"/>
</dbReference>
<dbReference type="Proteomes" id="UP000265520">
    <property type="component" value="Unassembled WGS sequence"/>
</dbReference>
<feature type="non-terminal residue" evidence="1">
    <location>
        <position position="1"/>
    </location>
</feature>
<proteinExistence type="predicted"/>
<protein>
    <submittedName>
        <fullName evidence="1">N-acetyltransferase ESCO2-like protein</fullName>
    </submittedName>
</protein>
<evidence type="ECO:0000313" key="2">
    <source>
        <dbReference type="Proteomes" id="UP000265520"/>
    </source>
</evidence>
<sequence>AEMSADISKLKIFLLSQILIRVPDSHSLAAISYCLLSRISTSLVPFGLQFGHGDFLLRSCSTRGVEFTPRNVEDEKSRAQFHKSFTQGIQFRGWSNEIERIISSHKSGRIILVSDIG</sequence>
<evidence type="ECO:0000313" key="1">
    <source>
        <dbReference type="EMBL" id="MCI02477.1"/>
    </source>
</evidence>
<dbReference type="GO" id="GO:0007064">
    <property type="term" value="P:mitotic sister chromatid cohesion"/>
    <property type="evidence" value="ECO:0007669"/>
    <property type="project" value="TreeGrafter"/>
</dbReference>
<keyword evidence="2" id="KW-1185">Reference proteome</keyword>
<name>A0A392NRI1_9FABA</name>
<comment type="caution">
    <text evidence="1">The sequence shown here is derived from an EMBL/GenBank/DDBJ whole genome shotgun (WGS) entry which is preliminary data.</text>
</comment>
<dbReference type="PANTHER" id="PTHR45884">
    <property type="entry name" value="N-ACETYLTRANSFERASE ECO"/>
    <property type="match status" value="1"/>
</dbReference>
<dbReference type="GO" id="GO:0000785">
    <property type="term" value="C:chromatin"/>
    <property type="evidence" value="ECO:0007669"/>
    <property type="project" value="TreeGrafter"/>
</dbReference>
<dbReference type="AlphaFoldDB" id="A0A392NRI1"/>
<dbReference type="PANTHER" id="PTHR45884:SF2">
    <property type="entry name" value="N-ACETYLTRANSFERASE ECO"/>
    <property type="match status" value="1"/>
</dbReference>
<dbReference type="GO" id="GO:0005634">
    <property type="term" value="C:nucleus"/>
    <property type="evidence" value="ECO:0007669"/>
    <property type="project" value="TreeGrafter"/>
</dbReference>
<organism evidence="1 2">
    <name type="scientific">Trifolium medium</name>
    <dbReference type="NCBI Taxonomy" id="97028"/>
    <lineage>
        <taxon>Eukaryota</taxon>
        <taxon>Viridiplantae</taxon>
        <taxon>Streptophyta</taxon>
        <taxon>Embryophyta</taxon>
        <taxon>Tracheophyta</taxon>
        <taxon>Spermatophyta</taxon>
        <taxon>Magnoliopsida</taxon>
        <taxon>eudicotyledons</taxon>
        <taxon>Gunneridae</taxon>
        <taxon>Pentapetalae</taxon>
        <taxon>rosids</taxon>
        <taxon>fabids</taxon>
        <taxon>Fabales</taxon>
        <taxon>Fabaceae</taxon>
        <taxon>Papilionoideae</taxon>
        <taxon>50 kb inversion clade</taxon>
        <taxon>NPAAA clade</taxon>
        <taxon>Hologalegina</taxon>
        <taxon>IRL clade</taxon>
        <taxon>Trifolieae</taxon>
        <taxon>Trifolium</taxon>
    </lineage>
</organism>
<keyword evidence="1" id="KW-0808">Transferase</keyword>
<accession>A0A392NRI1</accession>